<reference evidence="3" key="1">
    <citation type="submission" date="2019-08" db="EMBL/GenBank/DDBJ databases">
        <title>Limnoglobus roseus gen. nov., sp. nov., a novel freshwater planctomycete with a giant genome from the family Gemmataceae.</title>
        <authorList>
            <person name="Kulichevskaya I.S."/>
            <person name="Naumoff D.G."/>
            <person name="Miroshnikov K."/>
            <person name="Ivanova A."/>
            <person name="Philippov D.A."/>
            <person name="Hakobyan A."/>
            <person name="Rijpstra I.C."/>
            <person name="Sinninghe Damste J.S."/>
            <person name="Liesack W."/>
            <person name="Dedysh S.N."/>
        </authorList>
    </citation>
    <scope>NUCLEOTIDE SEQUENCE [LARGE SCALE GENOMIC DNA]</scope>
    <source>
        <strain evidence="3">PX52</strain>
    </source>
</reference>
<feature type="transmembrane region" description="Helical" evidence="1">
    <location>
        <begin position="553"/>
        <end position="571"/>
    </location>
</feature>
<dbReference type="OrthoDB" id="9757876at2"/>
<feature type="transmembrane region" description="Helical" evidence="1">
    <location>
        <begin position="1000"/>
        <end position="1021"/>
    </location>
</feature>
<feature type="transmembrane region" description="Helical" evidence="1">
    <location>
        <begin position="1042"/>
        <end position="1059"/>
    </location>
</feature>
<dbReference type="RefSeq" id="WP_149113977.1">
    <property type="nucleotide sequence ID" value="NZ_CP042425.1"/>
</dbReference>
<gene>
    <name evidence="2" type="ORF">PX52LOC_06682</name>
</gene>
<evidence type="ECO:0000313" key="3">
    <source>
        <dbReference type="Proteomes" id="UP000324974"/>
    </source>
</evidence>
<feature type="transmembrane region" description="Helical" evidence="1">
    <location>
        <begin position="1079"/>
        <end position="1101"/>
    </location>
</feature>
<keyword evidence="1" id="KW-0812">Transmembrane</keyword>
<dbReference type="Pfam" id="PF00873">
    <property type="entry name" value="ACR_tran"/>
    <property type="match status" value="2"/>
</dbReference>
<keyword evidence="1" id="KW-1133">Transmembrane helix</keyword>
<dbReference type="InterPro" id="IPR027463">
    <property type="entry name" value="AcrB_DN_DC_subdom"/>
</dbReference>
<dbReference type="GO" id="GO:0042910">
    <property type="term" value="F:xenobiotic transmembrane transporter activity"/>
    <property type="evidence" value="ECO:0007669"/>
    <property type="project" value="TreeGrafter"/>
</dbReference>
<dbReference type="PANTHER" id="PTHR32063">
    <property type="match status" value="1"/>
</dbReference>
<evidence type="ECO:0000256" key="1">
    <source>
        <dbReference type="SAM" id="Phobius"/>
    </source>
</evidence>
<feature type="transmembrane region" description="Helical" evidence="1">
    <location>
        <begin position="332"/>
        <end position="355"/>
    </location>
</feature>
<dbReference type="EMBL" id="CP042425">
    <property type="protein sequence ID" value="QEL19606.1"/>
    <property type="molecule type" value="Genomic_DNA"/>
</dbReference>
<feature type="transmembrane region" description="Helical" evidence="1">
    <location>
        <begin position="430"/>
        <end position="453"/>
    </location>
</feature>
<dbReference type="Gene3D" id="3.30.2090.10">
    <property type="entry name" value="Multidrug efflux transporter AcrB TolC docking domain, DN and DC subdomains"/>
    <property type="match status" value="2"/>
</dbReference>
<dbReference type="InterPro" id="IPR001036">
    <property type="entry name" value="Acrflvin-R"/>
</dbReference>
<dbReference type="Gene3D" id="1.20.1640.10">
    <property type="entry name" value="Multidrug efflux transporter AcrB transmembrane domain"/>
    <property type="match status" value="2"/>
</dbReference>
<dbReference type="GO" id="GO:0005886">
    <property type="term" value="C:plasma membrane"/>
    <property type="evidence" value="ECO:0007669"/>
    <property type="project" value="TreeGrafter"/>
</dbReference>
<evidence type="ECO:0000313" key="2">
    <source>
        <dbReference type="EMBL" id="QEL19606.1"/>
    </source>
</evidence>
<sequence>MTGLIRFSLGNPRAITVLMFTIAFGGLASVAVIPADILPVYKSPAVQVLTFYGGMSATNVEADITSRMERWTGQAAGTQRQESRSIVGASIIRNYYSDDTDPSSALTQVNSLATASIPTLPPGTLPPVILPYDPTSATPVGLVALNSTTQGESILFDTARYQVRNMIMASPGANAPVVYGGKARTVLAYLDRGRLQARNLSPTDVMDALDRSNIFLPAGDAKLGGTDYALDSNSMYELVDRMGDIPVRSDAKGVVFLKDVATPKDASLVQTSVVRVDTRRQVYIPVYRQQGSSTLGVVENLKANLPDMKARLTTPDVDLKLVFDQSVYVKNAIASLAEEGILGAILCSLVILVFLGEWRMTVIAVITVPVAVLGAIAALFGLGQSINVMTLAGLALAIGPLVDSAIVALENTHRHLGLGATPRQAAYLGASEVAGPAFAATLCTLLVLAPLVLIPGLGAFLFKPMFLALTFAVLIAYAMSLSFVPTRCAAWMKAHTSAHPVESHDVNYEHRNPHEHDEPTGLFGRAFAKWEAVLDAGIRGYTRLLGGVLQARGFVIGGAFAALAATLVILGPQLRREFFPEVDAGSFEIYARCPSGTRIEVTEGYVEAVEKYVKAKTGRDLELVISELGLTADWSAAFTPNSGPMDAVVKVQLKAERHASAQEYVDVLRHGFRDDPEFGELLKKVFEEKQAAGQLPAGVPPFTRDTLEFAFDAGGMIRSAMNEGRSTPLNVRILGKNQSKCRAVGEKILAEVKGVDGVVDARIIQRLDYPLYTIDVDRTKAASLGLNQMEVMKNVIAAFNSSIQFNKKNFWIDPVSHNQYYVGVQYPEGDISTLETLMDVPITSPTQKKSIPLRTIATLRRKNVPSEIVHNNLQSTIDLTMGVYGRDLGHVAEDVEAIVAKYGQERPGGGWVPFDPTDADHKPMEGAKINLSGEYQKMQTTFRYQAMGMAAAVVLIYFLLVALFKSYVTPVVVLSAVPIGLIGVVLVLFVTGTALNIQSLLGVIFMVGIVVSNTVLLTDFATNLQKTEKLLPTEAIRRAAAIRVRPVVMTALATFFALIPMSLGLERGSEANAPLGRAVLGGLVAGLLTTLFVVPCVYSLVVPKKFDDAANEEPLPG</sequence>
<dbReference type="Gene3D" id="3.30.70.1440">
    <property type="entry name" value="Multidrug efflux transporter AcrB pore domain"/>
    <property type="match status" value="1"/>
</dbReference>
<dbReference type="KEGG" id="lrs:PX52LOC_06682"/>
<dbReference type="AlphaFoldDB" id="A0A5C1ANM5"/>
<dbReference type="PRINTS" id="PR00702">
    <property type="entry name" value="ACRIFLAVINRP"/>
</dbReference>
<keyword evidence="3" id="KW-1185">Reference proteome</keyword>
<dbReference type="SUPFAM" id="SSF82693">
    <property type="entry name" value="Multidrug efflux transporter AcrB pore domain, PN1, PN2, PC1 and PC2 subdomains"/>
    <property type="match status" value="2"/>
</dbReference>
<proteinExistence type="predicted"/>
<accession>A0A5C1ANM5</accession>
<dbReference type="PANTHER" id="PTHR32063:SF8">
    <property type="entry name" value="CATION EFFLUX PROTEIN"/>
    <property type="match status" value="1"/>
</dbReference>
<feature type="transmembrane region" description="Helical" evidence="1">
    <location>
        <begin position="465"/>
        <end position="484"/>
    </location>
</feature>
<dbReference type="SUPFAM" id="SSF82714">
    <property type="entry name" value="Multidrug efflux transporter AcrB TolC docking domain, DN and DC subdomains"/>
    <property type="match status" value="2"/>
</dbReference>
<feature type="transmembrane region" description="Helical" evidence="1">
    <location>
        <begin position="362"/>
        <end position="382"/>
    </location>
</feature>
<organism evidence="2 3">
    <name type="scientific">Limnoglobus roseus</name>
    <dbReference type="NCBI Taxonomy" id="2598579"/>
    <lineage>
        <taxon>Bacteria</taxon>
        <taxon>Pseudomonadati</taxon>
        <taxon>Planctomycetota</taxon>
        <taxon>Planctomycetia</taxon>
        <taxon>Gemmatales</taxon>
        <taxon>Gemmataceae</taxon>
        <taxon>Limnoglobus</taxon>
    </lineage>
</organism>
<dbReference type="Proteomes" id="UP000324974">
    <property type="component" value="Chromosome"/>
</dbReference>
<dbReference type="Gene3D" id="3.30.70.1430">
    <property type="entry name" value="Multidrug efflux transporter AcrB pore domain"/>
    <property type="match status" value="2"/>
</dbReference>
<feature type="transmembrane region" description="Helical" evidence="1">
    <location>
        <begin position="944"/>
        <end position="964"/>
    </location>
</feature>
<dbReference type="Gene3D" id="3.30.70.1320">
    <property type="entry name" value="Multidrug efflux transporter AcrB pore domain like"/>
    <property type="match status" value="1"/>
</dbReference>
<dbReference type="SUPFAM" id="SSF82866">
    <property type="entry name" value="Multidrug efflux transporter AcrB transmembrane domain"/>
    <property type="match status" value="2"/>
</dbReference>
<feature type="transmembrane region" description="Helical" evidence="1">
    <location>
        <begin position="12"/>
        <end position="33"/>
    </location>
</feature>
<protein>
    <submittedName>
        <fullName evidence="2">AcrB/AcrD/AcrF family protein</fullName>
    </submittedName>
</protein>
<feature type="transmembrane region" description="Helical" evidence="1">
    <location>
        <begin position="388"/>
        <end position="409"/>
    </location>
</feature>
<feature type="transmembrane region" description="Helical" evidence="1">
    <location>
        <begin position="971"/>
        <end position="994"/>
    </location>
</feature>
<keyword evidence="1" id="KW-0472">Membrane</keyword>
<name>A0A5C1ANM5_9BACT</name>